<comment type="caution">
    <text evidence="5">The sequence shown here is derived from an EMBL/GenBank/DDBJ whole genome shotgun (WGS) entry which is preliminary data.</text>
</comment>
<evidence type="ECO:0000256" key="3">
    <source>
        <dbReference type="ARBA" id="ARBA00023163"/>
    </source>
</evidence>
<reference evidence="5 6" key="1">
    <citation type="journal article" date="2021" name="Sci. Rep.">
        <title>The distribution of antibiotic resistance genes in chicken gut microbiota commensals.</title>
        <authorList>
            <person name="Juricova H."/>
            <person name="Matiasovicova J."/>
            <person name="Kubasova T."/>
            <person name="Cejkova D."/>
            <person name="Rychlik I."/>
        </authorList>
    </citation>
    <scope>NUCLEOTIDE SEQUENCE [LARGE SCALE GENOMIC DNA]</scope>
    <source>
        <strain evidence="5 6">An564</strain>
    </source>
</reference>
<dbReference type="InterPro" id="IPR036388">
    <property type="entry name" value="WH-like_DNA-bd_sf"/>
</dbReference>
<gene>
    <name evidence="5" type="ORF">H9X81_00895</name>
</gene>
<dbReference type="Proteomes" id="UP000724149">
    <property type="component" value="Unassembled WGS sequence"/>
</dbReference>
<accession>A0ABS2GLA0</accession>
<dbReference type="PANTHER" id="PTHR33204">
    <property type="entry name" value="TRANSCRIPTIONAL REGULATOR, MARR FAMILY"/>
    <property type="match status" value="1"/>
</dbReference>
<dbReference type="SUPFAM" id="SSF46785">
    <property type="entry name" value="Winged helix' DNA-binding domain"/>
    <property type="match status" value="1"/>
</dbReference>
<dbReference type="EMBL" id="JACSNR010000001">
    <property type="protein sequence ID" value="MBM6922250.1"/>
    <property type="molecule type" value="Genomic_DNA"/>
</dbReference>
<evidence type="ECO:0000313" key="5">
    <source>
        <dbReference type="EMBL" id="MBM6922250.1"/>
    </source>
</evidence>
<keyword evidence="3" id="KW-0804">Transcription</keyword>
<evidence type="ECO:0000313" key="6">
    <source>
        <dbReference type="Proteomes" id="UP000724149"/>
    </source>
</evidence>
<evidence type="ECO:0000256" key="2">
    <source>
        <dbReference type="ARBA" id="ARBA00023125"/>
    </source>
</evidence>
<dbReference type="Pfam" id="PF01638">
    <property type="entry name" value="HxlR"/>
    <property type="match status" value="1"/>
</dbReference>
<keyword evidence="2" id="KW-0238">DNA-binding</keyword>
<dbReference type="PROSITE" id="PS51118">
    <property type="entry name" value="HTH_HXLR"/>
    <property type="match status" value="1"/>
</dbReference>
<dbReference type="InterPro" id="IPR036390">
    <property type="entry name" value="WH_DNA-bd_sf"/>
</dbReference>
<feature type="domain" description="HTH hxlR-type" evidence="4">
    <location>
        <begin position="12"/>
        <end position="111"/>
    </location>
</feature>
<evidence type="ECO:0000256" key="1">
    <source>
        <dbReference type="ARBA" id="ARBA00023015"/>
    </source>
</evidence>
<keyword evidence="1" id="KW-0805">Transcription regulation</keyword>
<organism evidence="5 6">
    <name type="scientific">Hydrogenoanaerobacterium saccharovorans</name>
    <dbReference type="NCBI Taxonomy" id="474960"/>
    <lineage>
        <taxon>Bacteria</taxon>
        <taxon>Bacillati</taxon>
        <taxon>Bacillota</taxon>
        <taxon>Clostridia</taxon>
        <taxon>Eubacteriales</taxon>
        <taxon>Oscillospiraceae</taxon>
        <taxon>Hydrogenoanaerobacterium</taxon>
    </lineage>
</organism>
<dbReference type="Gene3D" id="1.10.10.10">
    <property type="entry name" value="Winged helix-like DNA-binding domain superfamily/Winged helix DNA-binding domain"/>
    <property type="match status" value="1"/>
</dbReference>
<protein>
    <submittedName>
        <fullName evidence="5">Helix-turn-helix transcriptional regulator</fullName>
    </submittedName>
</protein>
<evidence type="ECO:0000259" key="4">
    <source>
        <dbReference type="PROSITE" id="PS51118"/>
    </source>
</evidence>
<dbReference type="RefSeq" id="WP_204719248.1">
    <property type="nucleotide sequence ID" value="NZ_JACSNR010000001.1"/>
</dbReference>
<name>A0ABS2GLA0_9FIRM</name>
<sequence>MYVKKNMTLLRCPIEKGLDMLGGKWKSRILCVLAQRGPIRYGQFKQEMTNVTDTALSGALKELIRDGLVDRKQYNEVPLRVEYELTPMVWQRCGCCVRLRIEQMGPFPPGSPGVKCPSVWAVISTTKKFLSCSTFPETSCQLCYAKLL</sequence>
<proteinExistence type="predicted"/>
<dbReference type="InterPro" id="IPR002577">
    <property type="entry name" value="HTH_HxlR"/>
</dbReference>
<keyword evidence="6" id="KW-1185">Reference proteome</keyword>